<keyword evidence="2" id="KW-1185">Reference proteome</keyword>
<evidence type="ECO:0008006" key="3">
    <source>
        <dbReference type="Google" id="ProtNLM"/>
    </source>
</evidence>
<dbReference type="Pfam" id="PF06296">
    <property type="entry name" value="RelE"/>
    <property type="match status" value="1"/>
</dbReference>
<sequence>MPYIYPMHGVVLTSTFERQAKALGLDDEELLDIVSLIAADPEGGDLMPGTGGARKMRHAGRGHGKRGGYRTIHYFGGDDVPLFLLSVIDKGRRSDLSAAEKNQLAAILPRIAAAYRRRQ</sequence>
<organism evidence="1 2">
    <name type="scientific">Oharaeibacter diazotrophicus</name>
    <dbReference type="NCBI Taxonomy" id="1920512"/>
    <lineage>
        <taxon>Bacteria</taxon>
        <taxon>Pseudomonadati</taxon>
        <taxon>Pseudomonadota</taxon>
        <taxon>Alphaproteobacteria</taxon>
        <taxon>Hyphomicrobiales</taxon>
        <taxon>Pleomorphomonadaceae</taxon>
        <taxon>Oharaeibacter</taxon>
    </lineage>
</organism>
<comment type="caution">
    <text evidence="1">The sequence shown here is derived from an EMBL/GenBank/DDBJ whole genome shotgun (WGS) entry which is preliminary data.</text>
</comment>
<reference evidence="1 2" key="1">
    <citation type="submission" date="2019-03" db="EMBL/GenBank/DDBJ databases">
        <title>Genomic Encyclopedia of Type Strains, Phase IV (KMG-IV): sequencing the most valuable type-strain genomes for metagenomic binning, comparative biology and taxonomic classification.</title>
        <authorList>
            <person name="Goeker M."/>
        </authorList>
    </citation>
    <scope>NUCLEOTIDE SEQUENCE [LARGE SCALE GENOMIC DNA]</scope>
    <source>
        <strain evidence="1 2">DSM 102969</strain>
    </source>
</reference>
<name>A0A4R6RJ50_9HYPH</name>
<dbReference type="Proteomes" id="UP000294547">
    <property type="component" value="Unassembled WGS sequence"/>
</dbReference>
<accession>A0A4R6RJ50</accession>
<dbReference type="PIRSF" id="PIRSF039032">
    <property type="entry name" value="HigB-2"/>
    <property type="match status" value="1"/>
</dbReference>
<dbReference type="EMBL" id="SNXY01000006">
    <property type="protein sequence ID" value="TDP86533.1"/>
    <property type="molecule type" value="Genomic_DNA"/>
</dbReference>
<proteinExistence type="predicted"/>
<dbReference type="InterPro" id="IPR009387">
    <property type="entry name" value="HigB-2"/>
</dbReference>
<dbReference type="AlphaFoldDB" id="A0A4R6RJ50"/>
<evidence type="ECO:0000313" key="1">
    <source>
        <dbReference type="EMBL" id="TDP86533.1"/>
    </source>
</evidence>
<evidence type="ECO:0000313" key="2">
    <source>
        <dbReference type="Proteomes" id="UP000294547"/>
    </source>
</evidence>
<gene>
    <name evidence="1" type="ORF">EDD54_0411</name>
</gene>
<protein>
    <recommendedName>
        <fullName evidence="3">RelE toxin of RelEB toxin-antitoxin system</fullName>
    </recommendedName>
</protein>